<dbReference type="AlphaFoldDB" id="A0A6A6PNX3"/>
<keyword evidence="6" id="KW-1185">Reference proteome</keyword>
<gene>
    <name evidence="5" type="ORF">BDY17DRAFT_317402</name>
</gene>
<evidence type="ECO:0000256" key="1">
    <source>
        <dbReference type="SAM" id="MobiDB-lite"/>
    </source>
</evidence>
<organism evidence="5 6">
    <name type="scientific">Neohortaea acidophila</name>
    <dbReference type="NCBI Taxonomy" id="245834"/>
    <lineage>
        <taxon>Eukaryota</taxon>
        <taxon>Fungi</taxon>
        <taxon>Dikarya</taxon>
        <taxon>Ascomycota</taxon>
        <taxon>Pezizomycotina</taxon>
        <taxon>Dothideomycetes</taxon>
        <taxon>Dothideomycetidae</taxon>
        <taxon>Mycosphaerellales</taxon>
        <taxon>Teratosphaeriaceae</taxon>
        <taxon>Neohortaea</taxon>
    </lineage>
</organism>
<evidence type="ECO:0000256" key="3">
    <source>
        <dbReference type="SAM" id="SignalP"/>
    </source>
</evidence>
<feature type="chain" id="PRO_5025372323" description="WSC domain-containing protein" evidence="3">
    <location>
        <begin position="21"/>
        <end position="370"/>
    </location>
</feature>
<dbReference type="CDD" id="cd12841">
    <property type="entry name" value="TM_EphA1"/>
    <property type="match status" value="1"/>
</dbReference>
<dbReference type="SMART" id="SM00321">
    <property type="entry name" value="WSC"/>
    <property type="match status" value="1"/>
</dbReference>
<dbReference type="PANTHER" id="PTHR16861">
    <property type="entry name" value="GLYCOPROTEIN 38"/>
    <property type="match status" value="1"/>
</dbReference>
<keyword evidence="2" id="KW-0472">Membrane</keyword>
<keyword evidence="3" id="KW-0732">Signal</keyword>
<dbReference type="PANTHER" id="PTHR16861:SF10">
    <property type="entry name" value="MID2 DOMAIN-CONTAINING PROTEIN"/>
    <property type="match status" value="1"/>
</dbReference>
<protein>
    <recommendedName>
        <fullName evidence="4">WSC domain-containing protein</fullName>
    </recommendedName>
</protein>
<feature type="region of interest" description="Disordered" evidence="1">
    <location>
        <begin position="223"/>
        <end position="277"/>
    </location>
</feature>
<dbReference type="InterPro" id="IPR002889">
    <property type="entry name" value="WSC_carb-bd"/>
</dbReference>
<keyword evidence="2" id="KW-1133">Transmembrane helix</keyword>
<evidence type="ECO:0000256" key="2">
    <source>
        <dbReference type="SAM" id="Phobius"/>
    </source>
</evidence>
<dbReference type="RefSeq" id="XP_033588175.1">
    <property type="nucleotide sequence ID" value="XM_033736099.1"/>
</dbReference>
<keyword evidence="2" id="KW-0812">Transmembrane</keyword>
<sequence length="370" mass="38532">MALYHPALACLLLLIVSARAGGTDGLYTKYCSNENTGSDSTPQYNIYNSMGSCSTHCQDGFAFAIVQDTNCWCSNYIPYNQVSTSECSEQCPGYPDDQCGNSGAGLFGYIALANSPSGTAGAPSTITPSSQAATPSSRTHTHTTAPFSSSLSTSTTLVSTAPTTHTVTNSPTLVPSSPANQEDLHKTGLSGGATAGVVIGVLIGVGALILAGFLLWRRRRAADTEAGSGGRGGGIRSPRRKGSVLSRTGLLGGARPQSMSEANYDDPFNPPESTTLSNSVRHSIMFGGSSAAAGEATDTAGPLGYGGGQEAEVAGERRPSRPMVYDQRLNPSALFANHDNGSRVSMQDQQDYSRPLGVANPDFRYSFDSR</sequence>
<proteinExistence type="predicted"/>
<feature type="compositionally biased region" description="Low complexity" evidence="1">
    <location>
        <begin position="143"/>
        <end position="174"/>
    </location>
</feature>
<dbReference type="Proteomes" id="UP000799767">
    <property type="component" value="Unassembled WGS sequence"/>
</dbReference>
<dbReference type="PROSITE" id="PS51212">
    <property type="entry name" value="WSC"/>
    <property type="match status" value="1"/>
</dbReference>
<feature type="compositionally biased region" description="Polar residues" evidence="1">
    <location>
        <begin position="342"/>
        <end position="352"/>
    </location>
</feature>
<feature type="region of interest" description="Disordered" evidence="1">
    <location>
        <begin position="120"/>
        <end position="187"/>
    </location>
</feature>
<dbReference type="Pfam" id="PF01822">
    <property type="entry name" value="WSC"/>
    <property type="match status" value="1"/>
</dbReference>
<feature type="transmembrane region" description="Helical" evidence="2">
    <location>
        <begin position="195"/>
        <end position="216"/>
    </location>
</feature>
<dbReference type="EMBL" id="MU001637">
    <property type="protein sequence ID" value="KAF2481605.1"/>
    <property type="molecule type" value="Genomic_DNA"/>
</dbReference>
<name>A0A6A6PNX3_9PEZI</name>
<feature type="signal peptide" evidence="3">
    <location>
        <begin position="1"/>
        <end position="20"/>
    </location>
</feature>
<feature type="domain" description="WSC" evidence="4">
    <location>
        <begin position="25"/>
        <end position="113"/>
    </location>
</feature>
<evidence type="ECO:0000259" key="4">
    <source>
        <dbReference type="PROSITE" id="PS51212"/>
    </source>
</evidence>
<reference evidence="5" key="1">
    <citation type="journal article" date="2020" name="Stud. Mycol.">
        <title>101 Dothideomycetes genomes: a test case for predicting lifestyles and emergence of pathogens.</title>
        <authorList>
            <person name="Haridas S."/>
            <person name="Albert R."/>
            <person name="Binder M."/>
            <person name="Bloem J."/>
            <person name="Labutti K."/>
            <person name="Salamov A."/>
            <person name="Andreopoulos B."/>
            <person name="Baker S."/>
            <person name="Barry K."/>
            <person name="Bills G."/>
            <person name="Bluhm B."/>
            <person name="Cannon C."/>
            <person name="Castanera R."/>
            <person name="Culley D."/>
            <person name="Daum C."/>
            <person name="Ezra D."/>
            <person name="Gonzalez J."/>
            <person name="Henrissat B."/>
            <person name="Kuo A."/>
            <person name="Liang C."/>
            <person name="Lipzen A."/>
            <person name="Lutzoni F."/>
            <person name="Magnuson J."/>
            <person name="Mondo S."/>
            <person name="Nolan M."/>
            <person name="Ohm R."/>
            <person name="Pangilinan J."/>
            <person name="Park H.-J."/>
            <person name="Ramirez L."/>
            <person name="Alfaro M."/>
            <person name="Sun H."/>
            <person name="Tritt A."/>
            <person name="Yoshinaga Y."/>
            <person name="Zwiers L.-H."/>
            <person name="Turgeon B."/>
            <person name="Goodwin S."/>
            <person name="Spatafora J."/>
            <person name="Crous P."/>
            <person name="Grigoriev I."/>
        </authorList>
    </citation>
    <scope>NUCLEOTIDE SEQUENCE</scope>
    <source>
        <strain evidence="5">CBS 113389</strain>
    </source>
</reference>
<evidence type="ECO:0000313" key="6">
    <source>
        <dbReference type="Proteomes" id="UP000799767"/>
    </source>
</evidence>
<feature type="compositionally biased region" description="Polar residues" evidence="1">
    <location>
        <begin position="120"/>
        <end position="138"/>
    </location>
</feature>
<dbReference type="GeneID" id="54477101"/>
<dbReference type="OrthoDB" id="2537459at2759"/>
<evidence type="ECO:0000313" key="5">
    <source>
        <dbReference type="EMBL" id="KAF2481605.1"/>
    </source>
</evidence>
<feature type="region of interest" description="Disordered" evidence="1">
    <location>
        <begin position="334"/>
        <end position="370"/>
    </location>
</feature>
<accession>A0A6A6PNX3</accession>